<evidence type="ECO:0000313" key="10">
    <source>
        <dbReference type="EMBL" id="KKK17787.1"/>
    </source>
</evidence>
<dbReference type="GO" id="GO:0001401">
    <property type="term" value="C:SAM complex"/>
    <property type="evidence" value="ECO:0007669"/>
    <property type="project" value="InterPro"/>
</dbReference>
<feature type="domain" description="Metaxin glutathione S-transferase" evidence="9">
    <location>
        <begin position="227"/>
        <end position="289"/>
    </location>
</feature>
<feature type="non-terminal residue" evidence="10">
    <location>
        <position position="1"/>
    </location>
</feature>
<dbReference type="PANTHER" id="PTHR12289:SF41">
    <property type="entry name" value="FAILED AXON CONNECTIONS-RELATED"/>
    <property type="match status" value="1"/>
</dbReference>
<keyword evidence="6" id="KW-0472">Membrane</keyword>
<dbReference type="GO" id="GO:0015031">
    <property type="term" value="P:protein transport"/>
    <property type="evidence" value="ECO:0007669"/>
    <property type="project" value="UniProtKB-KW"/>
</dbReference>
<evidence type="ECO:0000259" key="8">
    <source>
        <dbReference type="Pfam" id="PF10568"/>
    </source>
</evidence>
<dbReference type="Pfam" id="PF10568">
    <property type="entry name" value="Tom37"/>
    <property type="match status" value="1"/>
</dbReference>
<organism evidence="10 11">
    <name type="scientific">Aspergillus ochraceoroseus</name>
    <dbReference type="NCBI Taxonomy" id="138278"/>
    <lineage>
        <taxon>Eukaryota</taxon>
        <taxon>Fungi</taxon>
        <taxon>Dikarya</taxon>
        <taxon>Ascomycota</taxon>
        <taxon>Pezizomycotina</taxon>
        <taxon>Eurotiomycetes</taxon>
        <taxon>Eurotiomycetidae</taxon>
        <taxon>Eurotiales</taxon>
        <taxon>Aspergillaceae</taxon>
        <taxon>Aspergillus</taxon>
        <taxon>Aspergillus subgen. Nidulantes</taxon>
    </lineage>
</organism>
<evidence type="ECO:0000256" key="1">
    <source>
        <dbReference type="ARBA" id="ARBA00004294"/>
    </source>
</evidence>
<dbReference type="AlphaFoldDB" id="A0A0F8X2M8"/>
<dbReference type="InterPro" id="IPR033468">
    <property type="entry name" value="Metaxin_GST"/>
</dbReference>
<keyword evidence="11" id="KW-1185">Reference proteome</keyword>
<dbReference type="GO" id="GO:0007005">
    <property type="term" value="P:mitochondrion organization"/>
    <property type="evidence" value="ECO:0007669"/>
    <property type="project" value="TreeGrafter"/>
</dbReference>
<keyword evidence="5" id="KW-0496">Mitochondrion</keyword>
<evidence type="ECO:0000313" key="11">
    <source>
        <dbReference type="Proteomes" id="UP000034947"/>
    </source>
</evidence>
<dbReference type="VEuPathDB" id="FungiDB:P175DRAFT_0471777"/>
<evidence type="ECO:0000256" key="5">
    <source>
        <dbReference type="ARBA" id="ARBA00023128"/>
    </source>
</evidence>
<dbReference type="OrthoDB" id="5835136at2759"/>
<proteinExistence type="predicted"/>
<reference evidence="10 11" key="1">
    <citation type="submission" date="2015-02" db="EMBL/GenBank/DDBJ databases">
        <title>Draft Genome Sequences of Two Closely-Related Aflatoxigenic Aspergillus Species Obtained from the Cote d'Ivoire.</title>
        <authorList>
            <person name="Moore G.G."/>
            <person name="Beltz S.B."/>
            <person name="Mack B.M."/>
        </authorList>
    </citation>
    <scope>NUCLEOTIDE SEQUENCE [LARGE SCALE GENOMIC DNA]</scope>
    <source>
        <strain evidence="10 11">SRRC1432</strain>
    </source>
</reference>
<keyword evidence="4" id="KW-0653">Protein transport</keyword>
<keyword evidence="3" id="KW-1000">Mitochondrion outer membrane</keyword>
<comment type="caution">
    <text evidence="10">The sequence shown here is derived from an EMBL/GenBank/DDBJ whole genome shotgun (WGS) entry which is preliminary data.</text>
</comment>
<dbReference type="Pfam" id="PF17171">
    <property type="entry name" value="GST_C_6"/>
    <property type="match status" value="1"/>
</dbReference>
<feature type="compositionally biased region" description="Acidic residues" evidence="7">
    <location>
        <begin position="412"/>
        <end position="422"/>
    </location>
</feature>
<dbReference type="CDD" id="cd03078">
    <property type="entry name" value="GST_N_Metaxin1_like"/>
    <property type="match status" value="1"/>
</dbReference>
<evidence type="ECO:0000259" key="9">
    <source>
        <dbReference type="Pfam" id="PF17171"/>
    </source>
</evidence>
<dbReference type="EMBL" id="JYKN01002075">
    <property type="protein sequence ID" value="KKK17787.1"/>
    <property type="molecule type" value="Genomic_DNA"/>
</dbReference>
<comment type="subcellular location">
    <subcellularLocation>
        <location evidence="1">Mitochondrion outer membrane</location>
    </subcellularLocation>
</comment>
<dbReference type="InterPro" id="IPR050931">
    <property type="entry name" value="Mito_Protein_Transport_Metaxin"/>
</dbReference>
<evidence type="ECO:0000256" key="6">
    <source>
        <dbReference type="ARBA" id="ARBA00023136"/>
    </source>
</evidence>
<feature type="domain" description="Mitochondrial outer membrane transport complex Sam37/metaxin N-terminal" evidence="8">
    <location>
        <begin position="31"/>
        <end position="155"/>
    </location>
</feature>
<evidence type="ECO:0000256" key="3">
    <source>
        <dbReference type="ARBA" id="ARBA00022787"/>
    </source>
</evidence>
<accession>A0A0F8X2M8</accession>
<evidence type="ECO:0000256" key="4">
    <source>
        <dbReference type="ARBA" id="ARBA00022927"/>
    </source>
</evidence>
<dbReference type="Proteomes" id="UP000034947">
    <property type="component" value="Unassembled WGS sequence"/>
</dbReference>
<dbReference type="PANTHER" id="PTHR12289">
    <property type="entry name" value="METAXIN RELATED"/>
    <property type="match status" value="1"/>
</dbReference>
<feature type="region of interest" description="Disordered" evidence="7">
    <location>
        <begin position="412"/>
        <end position="437"/>
    </location>
</feature>
<evidence type="ECO:0008006" key="12">
    <source>
        <dbReference type="Google" id="ProtNLM"/>
    </source>
</evidence>
<dbReference type="InterPro" id="IPR019564">
    <property type="entry name" value="Sam37/metaxin_N"/>
</dbReference>
<gene>
    <name evidence="10" type="ORF">AOCH_006840</name>
</gene>
<sequence>PKLPLHHEKTMVLELHVWGPGFSLPSIEAQCLATIAYFSQVVPKDTWVLIASSDPTVSPTHELPALRNGSTWVSRFRNIVDYLRQYSNGAWDLDRDLSGLSRADSIAFSSFVESRAQSLVDLSLYVTSRNYYNTTSPAYGAILQWPNQWILPPKLHAAAKTRTGSLGLSSLDLQEIQEHQKREHSAAVAAGHIPQNFIRKPRETVSSLLGKTSQQNQFRLEALTAELFEPLEELLGDKAYLLSGRAPSSLDCLAVGYLSLALVPDLPYQWLRDAMERKAPRLSRYTDRIRRELYGIVEVSDAFSPSSSSSSSLLPWQAPERANLAAVGSTLLNTLADATPILKDVRTSTRLREAAESSDSGLSAVESQALSAYARGQKKDTFLSIAAVAGGLVAMLGYMAHIGVFAIEEEEVEEEEEEEEPEIMLPESLSAGDFLGL</sequence>
<evidence type="ECO:0000256" key="7">
    <source>
        <dbReference type="SAM" id="MobiDB-lite"/>
    </source>
</evidence>
<keyword evidence="2" id="KW-0813">Transport</keyword>
<protein>
    <recommendedName>
        <fullName evidence="12">Mitochondrial import receptor subunit (Tom37)</fullName>
    </recommendedName>
</protein>
<evidence type="ECO:0000256" key="2">
    <source>
        <dbReference type="ARBA" id="ARBA00022448"/>
    </source>
</evidence>
<name>A0A0F8X2M8_9EURO</name>